<gene>
    <name evidence="1" type="ORF">ABMZ61_83</name>
</gene>
<organism evidence="1">
    <name type="scientific">Pseudomonas phage vB_PaeS_HTN2</name>
    <dbReference type="NCBI Taxonomy" id="3236647"/>
    <lineage>
        <taxon>Viruses</taxon>
    </lineage>
</organism>
<dbReference type="EMBL" id="PP916319">
    <property type="protein sequence ID" value="XDG30443.1"/>
    <property type="molecule type" value="Genomic_DNA"/>
</dbReference>
<evidence type="ECO:0008006" key="2">
    <source>
        <dbReference type="Google" id="ProtNLM"/>
    </source>
</evidence>
<name>A0AB39AIC4_9VIRU</name>
<accession>A0AB39AIC4</accession>
<reference evidence="1" key="1">
    <citation type="submission" date="2024-06" db="EMBL/GenBank/DDBJ databases">
        <authorList>
            <person name="Peters D.L."/>
        </authorList>
    </citation>
    <scope>NUCLEOTIDE SEQUENCE</scope>
</reference>
<protein>
    <recommendedName>
        <fullName evidence="2">DUF551 domain-containing protein</fullName>
    </recommendedName>
</protein>
<reference evidence="1" key="2">
    <citation type="submission" date="2024-08" db="EMBL/GenBank/DDBJ databases">
        <title>Characterization of Pseudomonas aeruginosa phages for therapeutic use.</title>
        <authorList>
            <person name="Nour El-Din H."/>
        </authorList>
    </citation>
    <scope>NUCLEOTIDE SEQUENCE</scope>
</reference>
<proteinExistence type="predicted"/>
<evidence type="ECO:0000313" key="1">
    <source>
        <dbReference type="EMBL" id="XDG30443.1"/>
    </source>
</evidence>
<sequence length="66" mass="7315">MEAYELFAFDTKEPGSAVLELGPNWFAGFSFSKDGLYHLAYVDGDWVTERTPWLPTPATEGSRNAG</sequence>